<dbReference type="PANTHER" id="PTHR43396:SF3">
    <property type="entry name" value="FLAVOHEMOPROTEIN"/>
    <property type="match status" value="1"/>
</dbReference>
<dbReference type="InterPro" id="IPR000971">
    <property type="entry name" value="Globin"/>
</dbReference>
<sequence>MTPQEVQHVQQSFAGVFARKADLAERFYVHLFTRLPQARGMFQGNFVKQKAMLTEMIAACVRNLDDPATLAELSARLVQDHAHLHLGARESDAAKRALIAALRDVLGPALDPETETAWASAISRVAGTMTRH</sequence>
<dbReference type="AlphaFoldDB" id="A0A0P1H757"/>
<accession>A0A0P1H757</accession>
<evidence type="ECO:0000313" key="8">
    <source>
        <dbReference type="Proteomes" id="UP000051326"/>
    </source>
</evidence>
<dbReference type="GO" id="GO:0071949">
    <property type="term" value="F:FAD binding"/>
    <property type="evidence" value="ECO:0007669"/>
    <property type="project" value="TreeGrafter"/>
</dbReference>
<evidence type="ECO:0000259" key="6">
    <source>
        <dbReference type="PROSITE" id="PS01033"/>
    </source>
</evidence>
<dbReference type="Pfam" id="PF00042">
    <property type="entry name" value="Globin"/>
    <property type="match status" value="1"/>
</dbReference>
<evidence type="ECO:0000256" key="4">
    <source>
        <dbReference type="ARBA" id="ARBA00023004"/>
    </source>
</evidence>
<keyword evidence="2 5" id="KW-0561">Oxygen transport</keyword>
<dbReference type="GO" id="GO:0046210">
    <property type="term" value="P:nitric oxide catabolic process"/>
    <property type="evidence" value="ECO:0007669"/>
    <property type="project" value="TreeGrafter"/>
</dbReference>
<keyword evidence="4" id="KW-0408">Iron</keyword>
<dbReference type="RefSeq" id="WP_058284877.1">
    <property type="nucleotide sequence ID" value="NZ_CYSR01000010.1"/>
</dbReference>
<keyword evidence="7" id="KW-0560">Oxidoreductase</keyword>
<keyword evidence="7" id="KW-0223">Dioxygenase</keyword>
<evidence type="ECO:0000313" key="7">
    <source>
        <dbReference type="EMBL" id="CUH98671.1"/>
    </source>
</evidence>
<proteinExistence type="inferred from homology"/>
<dbReference type="CDD" id="cd19753">
    <property type="entry name" value="Mb-like_oxidoreductase"/>
    <property type="match status" value="1"/>
</dbReference>
<evidence type="ECO:0000256" key="5">
    <source>
        <dbReference type="RuleBase" id="RU000356"/>
    </source>
</evidence>
<protein>
    <submittedName>
        <fullName evidence="7">Nitric oxide dioxygenase</fullName>
        <ecNumber evidence="7">1.14.12.17</ecNumber>
    </submittedName>
</protein>
<keyword evidence="3" id="KW-0479">Metal-binding</keyword>
<dbReference type="InterPro" id="IPR012292">
    <property type="entry name" value="Globin/Proto"/>
</dbReference>
<dbReference type="GO" id="GO:0019825">
    <property type="term" value="F:oxygen binding"/>
    <property type="evidence" value="ECO:0007669"/>
    <property type="project" value="InterPro"/>
</dbReference>
<dbReference type="Gene3D" id="1.10.490.10">
    <property type="entry name" value="Globins"/>
    <property type="match status" value="1"/>
</dbReference>
<dbReference type="EMBL" id="CYSR01000010">
    <property type="protein sequence ID" value="CUH98671.1"/>
    <property type="molecule type" value="Genomic_DNA"/>
</dbReference>
<gene>
    <name evidence="7" type="primary">hmp_2</name>
    <name evidence="7" type="ORF">PHA8399_00786</name>
</gene>
<dbReference type="InterPro" id="IPR009050">
    <property type="entry name" value="Globin-like_sf"/>
</dbReference>
<name>A0A0P1H757_9RHOB</name>
<dbReference type="GO" id="GO:0020037">
    <property type="term" value="F:heme binding"/>
    <property type="evidence" value="ECO:0007669"/>
    <property type="project" value="InterPro"/>
</dbReference>
<dbReference type="EC" id="1.14.12.17" evidence="7"/>
<evidence type="ECO:0000256" key="1">
    <source>
        <dbReference type="ARBA" id="ARBA00022617"/>
    </source>
</evidence>
<keyword evidence="5" id="KW-0813">Transport</keyword>
<evidence type="ECO:0000256" key="3">
    <source>
        <dbReference type="ARBA" id="ARBA00022723"/>
    </source>
</evidence>
<dbReference type="GO" id="GO:0071500">
    <property type="term" value="P:cellular response to nitrosative stress"/>
    <property type="evidence" value="ECO:0007669"/>
    <property type="project" value="TreeGrafter"/>
</dbReference>
<dbReference type="SUPFAM" id="SSF46458">
    <property type="entry name" value="Globin-like"/>
    <property type="match status" value="1"/>
</dbReference>
<reference evidence="7 8" key="1">
    <citation type="submission" date="2015-09" db="EMBL/GenBank/DDBJ databases">
        <authorList>
            <consortium name="Swine Surveillance"/>
        </authorList>
    </citation>
    <scope>NUCLEOTIDE SEQUENCE [LARGE SCALE GENOMIC DNA]</scope>
    <source>
        <strain evidence="7 8">CECT 8399</strain>
    </source>
</reference>
<comment type="similarity">
    <text evidence="5">Belongs to the globin family.</text>
</comment>
<dbReference type="PANTHER" id="PTHR43396">
    <property type="entry name" value="FLAVOHEMOPROTEIN"/>
    <property type="match status" value="1"/>
</dbReference>
<dbReference type="STRING" id="1396826.PHA8399_00786"/>
<organism evidence="7 8">
    <name type="scientific">Leisingera aquaemixtae</name>
    <dbReference type="NCBI Taxonomy" id="1396826"/>
    <lineage>
        <taxon>Bacteria</taxon>
        <taxon>Pseudomonadati</taxon>
        <taxon>Pseudomonadota</taxon>
        <taxon>Alphaproteobacteria</taxon>
        <taxon>Rhodobacterales</taxon>
        <taxon>Roseobacteraceae</taxon>
        <taxon>Leisingera</taxon>
    </lineage>
</organism>
<dbReference type="PROSITE" id="PS01033">
    <property type="entry name" value="GLOBIN"/>
    <property type="match status" value="1"/>
</dbReference>
<dbReference type="GO" id="GO:0005344">
    <property type="term" value="F:oxygen carrier activity"/>
    <property type="evidence" value="ECO:0007669"/>
    <property type="project" value="UniProtKB-KW"/>
</dbReference>
<keyword evidence="1 5" id="KW-0349">Heme</keyword>
<evidence type="ECO:0000256" key="2">
    <source>
        <dbReference type="ARBA" id="ARBA00022621"/>
    </source>
</evidence>
<feature type="domain" description="Globin" evidence="6">
    <location>
        <begin position="1"/>
        <end position="132"/>
    </location>
</feature>
<dbReference type="GO" id="GO:0008941">
    <property type="term" value="F:nitric oxide dioxygenase NAD(P)H activity"/>
    <property type="evidence" value="ECO:0007669"/>
    <property type="project" value="UniProtKB-EC"/>
</dbReference>
<dbReference type="Proteomes" id="UP000051326">
    <property type="component" value="Unassembled WGS sequence"/>
</dbReference>
<dbReference type="GO" id="GO:0046872">
    <property type="term" value="F:metal ion binding"/>
    <property type="evidence" value="ECO:0007669"/>
    <property type="project" value="UniProtKB-KW"/>
</dbReference>